<accession>A0ACB9JNF7</accession>
<evidence type="ECO:0000313" key="2">
    <source>
        <dbReference type="Proteomes" id="UP001056120"/>
    </source>
</evidence>
<dbReference type="EMBL" id="CM042020">
    <property type="protein sequence ID" value="KAI3821872.1"/>
    <property type="molecule type" value="Genomic_DNA"/>
</dbReference>
<proteinExistence type="predicted"/>
<name>A0ACB9JNF7_9ASTR</name>
<sequence length="371" mass="43776">MYFVSPEETIWNQKGSTKYCPRSNKDWIIQFEFEFRQFLSWKDMKEDRKKMIARRIFKRAKEFRVRPKIKFSNSFGRFSRHGKAKKGNEFLGQKMKQGTKSISESDREEVYGDSRSVSQMEPNSDDYKVLPSILLPFLLAIVFFRSSFRRGLPLPELRESKLKLDNPILVASRTICVYRYGYTCVSSICGELAKKLQERYDAEVREKEEQKRDRLENEHKQAKSLNDYLDRFNTYDYTENQLIDWSFAIKSRPNTKKKKDPKSLATLRKWRQMIYDVELNTNWASLDRMGEERPEREIRALKNSRSAFSDRVNADRQEVASASKQGLKIIEWGLPKEDLYVLSTLPLQRSQNDIEAQGFVKQAQLKSMGLN</sequence>
<protein>
    <submittedName>
        <fullName evidence="1">Uncharacterized protein</fullName>
    </submittedName>
</protein>
<gene>
    <name evidence="1" type="ORF">L1987_09447</name>
</gene>
<comment type="caution">
    <text evidence="1">The sequence shown here is derived from an EMBL/GenBank/DDBJ whole genome shotgun (WGS) entry which is preliminary data.</text>
</comment>
<keyword evidence="2" id="KW-1185">Reference proteome</keyword>
<reference evidence="1 2" key="2">
    <citation type="journal article" date="2022" name="Mol. Ecol. Resour.">
        <title>The genomes of chicory, endive, great burdock and yacon provide insights into Asteraceae paleo-polyploidization history and plant inulin production.</title>
        <authorList>
            <person name="Fan W."/>
            <person name="Wang S."/>
            <person name="Wang H."/>
            <person name="Wang A."/>
            <person name="Jiang F."/>
            <person name="Liu H."/>
            <person name="Zhao H."/>
            <person name="Xu D."/>
            <person name="Zhang Y."/>
        </authorList>
    </citation>
    <scope>NUCLEOTIDE SEQUENCE [LARGE SCALE GENOMIC DNA]</scope>
    <source>
        <strain evidence="2">cv. Yunnan</strain>
        <tissue evidence="1">Leaves</tissue>
    </source>
</reference>
<organism evidence="1 2">
    <name type="scientific">Smallanthus sonchifolius</name>
    <dbReference type="NCBI Taxonomy" id="185202"/>
    <lineage>
        <taxon>Eukaryota</taxon>
        <taxon>Viridiplantae</taxon>
        <taxon>Streptophyta</taxon>
        <taxon>Embryophyta</taxon>
        <taxon>Tracheophyta</taxon>
        <taxon>Spermatophyta</taxon>
        <taxon>Magnoliopsida</taxon>
        <taxon>eudicotyledons</taxon>
        <taxon>Gunneridae</taxon>
        <taxon>Pentapetalae</taxon>
        <taxon>asterids</taxon>
        <taxon>campanulids</taxon>
        <taxon>Asterales</taxon>
        <taxon>Asteraceae</taxon>
        <taxon>Asteroideae</taxon>
        <taxon>Heliantheae alliance</taxon>
        <taxon>Millerieae</taxon>
        <taxon>Smallanthus</taxon>
    </lineage>
</organism>
<reference evidence="2" key="1">
    <citation type="journal article" date="2022" name="Mol. Ecol. Resour.">
        <title>The genomes of chicory, endive, great burdock and yacon provide insights into Asteraceae palaeo-polyploidization history and plant inulin production.</title>
        <authorList>
            <person name="Fan W."/>
            <person name="Wang S."/>
            <person name="Wang H."/>
            <person name="Wang A."/>
            <person name="Jiang F."/>
            <person name="Liu H."/>
            <person name="Zhao H."/>
            <person name="Xu D."/>
            <person name="Zhang Y."/>
        </authorList>
    </citation>
    <scope>NUCLEOTIDE SEQUENCE [LARGE SCALE GENOMIC DNA]</scope>
    <source>
        <strain evidence="2">cv. Yunnan</strain>
    </source>
</reference>
<dbReference type="Proteomes" id="UP001056120">
    <property type="component" value="Linkage Group LG03"/>
</dbReference>
<evidence type="ECO:0000313" key="1">
    <source>
        <dbReference type="EMBL" id="KAI3821872.1"/>
    </source>
</evidence>